<feature type="transmembrane region" description="Helical" evidence="1">
    <location>
        <begin position="179"/>
        <end position="199"/>
    </location>
</feature>
<name>A0A511UTA4_9BACI</name>
<keyword evidence="1" id="KW-0472">Membrane</keyword>
<feature type="transmembrane region" description="Helical" evidence="1">
    <location>
        <begin position="131"/>
        <end position="147"/>
    </location>
</feature>
<comment type="caution">
    <text evidence="2">The sequence shown here is derived from an EMBL/GenBank/DDBJ whole genome shotgun (WGS) entry which is preliminary data.</text>
</comment>
<evidence type="ECO:0000313" key="3">
    <source>
        <dbReference type="Proteomes" id="UP000321491"/>
    </source>
</evidence>
<dbReference type="PROSITE" id="PS51257">
    <property type="entry name" value="PROKAR_LIPOPROTEIN"/>
    <property type="match status" value="1"/>
</dbReference>
<gene>
    <name evidence="2" type="ORF">CQU01_00440</name>
</gene>
<feature type="transmembrane region" description="Helical" evidence="1">
    <location>
        <begin position="14"/>
        <end position="32"/>
    </location>
</feature>
<dbReference type="PANTHER" id="PTHR41771">
    <property type="entry name" value="MEMBRANE PROTEIN-RELATED"/>
    <property type="match status" value="1"/>
</dbReference>
<feature type="transmembrane region" description="Helical" evidence="1">
    <location>
        <begin position="152"/>
        <end position="173"/>
    </location>
</feature>
<feature type="transmembrane region" description="Helical" evidence="1">
    <location>
        <begin position="300"/>
        <end position="323"/>
    </location>
</feature>
<dbReference type="OrthoDB" id="5753718at2"/>
<dbReference type="Proteomes" id="UP000321491">
    <property type="component" value="Unassembled WGS sequence"/>
</dbReference>
<dbReference type="Pfam" id="PF07907">
    <property type="entry name" value="YibE_F"/>
    <property type="match status" value="1"/>
</dbReference>
<dbReference type="PANTHER" id="PTHR41771:SF1">
    <property type="entry name" value="MEMBRANE PROTEIN"/>
    <property type="match status" value="1"/>
</dbReference>
<evidence type="ECO:0000256" key="1">
    <source>
        <dbReference type="SAM" id="Phobius"/>
    </source>
</evidence>
<reference evidence="2 3" key="1">
    <citation type="submission" date="2019-07" db="EMBL/GenBank/DDBJ databases">
        <title>Whole genome shotgun sequence of Cerasibacillus quisquiliarum NBRC 102429.</title>
        <authorList>
            <person name="Hosoyama A."/>
            <person name="Uohara A."/>
            <person name="Ohji S."/>
            <person name="Ichikawa N."/>
        </authorList>
    </citation>
    <scope>NUCLEOTIDE SEQUENCE [LARGE SCALE GENOMIC DNA]</scope>
    <source>
        <strain evidence="2 3">NBRC 102429</strain>
    </source>
</reference>
<keyword evidence="1" id="KW-0812">Transmembrane</keyword>
<evidence type="ECO:0000313" key="2">
    <source>
        <dbReference type="EMBL" id="GEN29806.1"/>
    </source>
</evidence>
<keyword evidence="3" id="KW-1185">Reference proteome</keyword>
<dbReference type="AlphaFoldDB" id="A0A511UTA4"/>
<dbReference type="EMBL" id="BJXW01000001">
    <property type="protein sequence ID" value="GEN29806.1"/>
    <property type="molecule type" value="Genomic_DNA"/>
</dbReference>
<protein>
    <recommendedName>
        <fullName evidence="4">YibE/F-like family protein</fullName>
    </recommendedName>
</protein>
<feature type="transmembrane region" description="Helical" evidence="1">
    <location>
        <begin position="206"/>
        <end position="230"/>
    </location>
</feature>
<proteinExistence type="predicted"/>
<feature type="transmembrane region" description="Helical" evidence="1">
    <location>
        <begin position="250"/>
        <end position="279"/>
    </location>
</feature>
<accession>A0A511UTA4</accession>
<feature type="transmembrane region" description="Helical" evidence="1">
    <location>
        <begin position="343"/>
        <end position="368"/>
    </location>
</feature>
<keyword evidence="1" id="KW-1133">Transmembrane helix</keyword>
<dbReference type="InterPro" id="IPR012507">
    <property type="entry name" value="YibE_F"/>
</dbReference>
<dbReference type="RefSeq" id="WP_146934147.1">
    <property type="nucleotide sequence ID" value="NZ_BJXW01000001.1"/>
</dbReference>
<organism evidence="2 3">
    <name type="scientific">Cerasibacillus quisquiliarum</name>
    <dbReference type="NCBI Taxonomy" id="227865"/>
    <lineage>
        <taxon>Bacteria</taxon>
        <taxon>Bacillati</taxon>
        <taxon>Bacillota</taxon>
        <taxon>Bacilli</taxon>
        <taxon>Bacillales</taxon>
        <taxon>Bacillaceae</taxon>
        <taxon>Cerasibacillus</taxon>
    </lineage>
</organism>
<evidence type="ECO:0008006" key="4">
    <source>
        <dbReference type="Google" id="ProtNLM"/>
    </source>
</evidence>
<sequence>MLINQLKEAPKSRLIFYSIVIVSCLLSFIFVYHNHSLYDRPIVKVVETIIIDTETTVDGLQNKDERFTQKIEAVVQNGEHKGKTIYLTNEYSSSGAYDQAYKRGHDLFVKIVQTEDGLLTGHIMNVKRDKYVVITAWVFIFTLLLIGRKQGLFSMVSLGINIVLLSLVLDYYVKNPQSNLLWLSALMVVLFTVISLLFVSGLNDKAYAAIVTTLVGTFSSLFITYVVLSITSDSGIYYEGMSFLTRPYRLIFLAGLFIGSLGAVMDVAITMSSSIFELYEKNKDISVKQLKETGLEIGRDVMGTITSILFFAYVSGSLPMLILYLKNGVPFGFTLSMNLSLEIARALAGGIGVVLTIPISLYTAIFFVQRKRANI</sequence>